<name>A0ACC3M9C0_9PEZI</name>
<keyword evidence="2" id="KW-1185">Reference proteome</keyword>
<dbReference type="Proteomes" id="UP001281147">
    <property type="component" value="Unassembled WGS sequence"/>
</dbReference>
<comment type="caution">
    <text evidence="1">The sequence shown here is derived from an EMBL/GenBank/DDBJ whole genome shotgun (WGS) entry which is preliminary data.</text>
</comment>
<dbReference type="EMBL" id="JAUTXU010000445">
    <property type="protein sequence ID" value="KAK3680537.1"/>
    <property type="molecule type" value="Genomic_DNA"/>
</dbReference>
<protein>
    <submittedName>
        <fullName evidence="1">Uncharacterized protein</fullName>
    </submittedName>
</protein>
<accession>A0ACC3M9C0</accession>
<gene>
    <name evidence="1" type="ORF">LTR37_021189</name>
</gene>
<sequence>MAVIDGFEDGDAQVIIHRDGDLRSGVMTDNSILHRIIVPKALKPGAGFSLQTKLDLGVGGDGIIGRRVTLLGGYVLLGQGIFGWN</sequence>
<proteinExistence type="predicted"/>
<evidence type="ECO:0000313" key="1">
    <source>
        <dbReference type="EMBL" id="KAK3680537.1"/>
    </source>
</evidence>
<organism evidence="1 2">
    <name type="scientific">Vermiconidia calcicola</name>
    <dbReference type="NCBI Taxonomy" id="1690605"/>
    <lineage>
        <taxon>Eukaryota</taxon>
        <taxon>Fungi</taxon>
        <taxon>Dikarya</taxon>
        <taxon>Ascomycota</taxon>
        <taxon>Pezizomycotina</taxon>
        <taxon>Dothideomycetes</taxon>
        <taxon>Dothideomycetidae</taxon>
        <taxon>Mycosphaerellales</taxon>
        <taxon>Extremaceae</taxon>
        <taxon>Vermiconidia</taxon>
    </lineage>
</organism>
<evidence type="ECO:0000313" key="2">
    <source>
        <dbReference type="Proteomes" id="UP001281147"/>
    </source>
</evidence>
<reference evidence="1" key="1">
    <citation type="submission" date="2023-07" db="EMBL/GenBank/DDBJ databases">
        <title>Black Yeasts Isolated from many extreme environments.</title>
        <authorList>
            <person name="Coleine C."/>
            <person name="Stajich J.E."/>
            <person name="Selbmann L."/>
        </authorList>
    </citation>
    <scope>NUCLEOTIDE SEQUENCE</scope>
    <source>
        <strain evidence="1">CCFEE 5714</strain>
    </source>
</reference>